<dbReference type="InterPro" id="IPR003783">
    <property type="entry name" value="Regulatory_RecX"/>
</dbReference>
<comment type="subcellular location">
    <subcellularLocation>
        <location evidence="1">Cytoplasm</location>
    </subcellularLocation>
</comment>
<dbReference type="Pfam" id="PF02631">
    <property type="entry name" value="RecX_HTH2"/>
    <property type="match status" value="1"/>
</dbReference>
<evidence type="ECO:0000256" key="3">
    <source>
        <dbReference type="ARBA" id="ARBA00018111"/>
    </source>
</evidence>
<dbReference type="InterPro" id="IPR053924">
    <property type="entry name" value="RecX_HTH_2nd"/>
</dbReference>
<dbReference type="EMBL" id="UOEP01000100">
    <property type="protein sequence ID" value="VAW19492.1"/>
    <property type="molecule type" value="Genomic_DNA"/>
</dbReference>
<gene>
    <name evidence="6" type="ORF">MNBD_BACTEROID01-2532</name>
</gene>
<dbReference type="InterPro" id="IPR036388">
    <property type="entry name" value="WH-like_DNA-bd_sf"/>
</dbReference>
<name>A0A3B0TYP9_9ZZZZ</name>
<organism evidence="6">
    <name type="scientific">hydrothermal vent metagenome</name>
    <dbReference type="NCBI Taxonomy" id="652676"/>
    <lineage>
        <taxon>unclassified sequences</taxon>
        <taxon>metagenomes</taxon>
        <taxon>ecological metagenomes</taxon>
    </lineage>
</organism>
<dbReference type="PANTHER" id="PTHR33602">
    <property type="entry name" value="REGULATORY PROTEIN RECX FAMILY PROTEIN"/>
    <property type="match status" value="1"/>
</dbReference>
<proteinExistence type="inferred from homology"/>
<evidence type="ECO:0000256" key="2">
    <source>
        <dbReference type="ARBA" id="ARBA00009695"/>
    </source>
</evidence>
<sequence length="156" mass="18660">MDTEKLTANEAFTKMAVLCSKSERCSPDIKKRLLEHGFEKYDAEAIINRLKKEEFIDDERYARAFVRDKFRINKWGRVKIIYHLKQKGLPQKYIRAGLEEINEEKYVNLLLKTMKNKAKSIKSNNRFDKMGKIIRFMQNRGFEPEYIHRHMNSVVK</sequence>
<dbReference type="Gene3D" id="1.10.10.10">
    <property type="entry name" value="Winged helix-like DNA-binding domain superfamily/Winged helix DNA-binding domain"/>
    <property type="match status" value="1"/>
</dbReference>
<accession>A0A3B0TYP9</accession>
<dbReference type="HAMAP" id="MF_01114">
    <property type="entry name" value="RecX"/>
    <property type="match status" value="1"/>
</dbReference>
<evidence type="ECO:0000256" key="4">
    <source>
        <dbReference type="ARBA" id="ARBA00022490"/>
    </source>
</evidence>
<dbReference type="AlphaFoldDB" id="A0A3B0TYP9"/>
<evidence type="ECO:0000313" key="6">
    <source>
        <dbReference type="EMBL" id="VAW19492.1"/>
    </source>
</evidence>
<comment type="similarity">
    <text evidence="2">Belongs to the RecX family.</text>
</comment>
<dbReference type="GO" id="GO:0006282">
    <property type="term" value="P:regulation of DNA repair"/>
    <property type="evidence" value="ECO:0007669"/>
    <property type="project" value="InterPro"/>
</dbReference>
<evidence type="ECO:0000256" key="1">
    <source>
        <dbReference type="ARBA" id="ARBA00004496"/>
    </source>
</evidence>
<dbReference type="GO" id="GO:0005737">
    <property type="term" value="C:cytoplasm"/>
    <property type="evidence" value="ECO:0007669"/>
    <property type="project" value="UniProtKB-SubCell"/>
</dbReference>
<dbReference type="PANTHER" id="PTHR33602:SF1">
    <property type="entry name" value="REGULATORY PROTEIN RECX FAMILY PROTEIN"/>
    <property type="match status" value="1"/>
</dbReference>
<reference evidence="6" key="1">
    <citation type="submission" date="2018-06" db="EMBL/GenBank/DDBJ databases">
        <authorList>
            <person name="Zhirakovskaya E."/>
        </authorList>
    </citation>
    <scope>NUCLEOTIDE SEQUENCE</scope>
</reference>
<feature type="domain" description="RecX second three-helical" evidence="5">
    <location>
        <begin position="57"/>
        <end position="98"/>
    </location>
</feature>
<protein>
    <recommendedName>
        <fullName evidence="3">Regulatory protein RecX</fullName>
    </recommendedName>
</protein>
<evidence type="ECO:0000259" key="5">
    <source>
        <dbReference type="Pfam" id="PF02631"/>
    </source>
</evidence>
<keyword evidence="4" id="KW-0963">Cytoplasm</keyword>